<keyword evidence="3" id="KW-1185">Reference proteome</keyword>
<dbReference type="KEGG" id="sat:SYN_03261"/>
<gene>
    <name evidence="2" type="ORF">SYN_03261</name>
</gene>
<dbReference type="Proteomes" id="UP000001933">
    <property type="component" value="Chromosome"/>
</dbReference>
<protein>
    <submittedName>
        <fullName evidence="2">Hypothetical cytosolic protein</fullName>
    </submittedName>
</protein>
<dbReference type="EMBL" id="CP000252">
    <property type="protein sequence ID" value="ABC75908.1"/>
    <property type="molecule type" value="Genomic_DNA"/>
</dbReference>
<dbReference type="eggNOG" id="COG1483">
    <property type="taxonomic scope" value="Bacteria"/>
</dbReference>
<feature type="region of interest" description="Disordered" evidence="1">
    <location>
        <begin position="354"/>
        <end position="393"/>
    </location>
</feature>
<sequence>MSPPLFSETPCGGWLVQPPYLYQDGPRFWYSTQPTVTKLAEDRAEQLKRDPDKVLLELDGRLRKDLERRGDFSRIHALPQSGQDVSDDLDSRLVVLGINHPYSKGAGSAAELVAKAILESRGSTPRRYRNTLVFLAADKSRMQDLDEATRKYLAWESILAEKGEKGLNLDPQQVKQAETQKAAADSAVTARLPETYQWLLVPVQKNPQVPIEWQAMRLSGQDALAVRASKKLKNDELLITSFAATRLRMELDGIPLWRDNNHVAIKQLAEDFASFIYLPRLKDSSVLIGAIRSGLALLLWIQDSFAFADSYDESTGRYRGLRCGEEVAIADGEMQGLLVKSDIACKQMDEEKSKQPVNLTIAGTTGGRESTTTEPDGSPAGTSDTPGTLKPKRFHGTVTLDATRVGRDASLIADEVIAHLSGLVGAKVTVTLEVEADIPSGAPDHVVRTVTENSRTLKFTSQGFETE</sequence>
<evidence type="ECO:0000313" key="3">
    <source>
        <dbReference type="Proteomes" id="UP000001933"/>
    </source>
</evidence>
<name>Q2LYB0_SYNAS</name>
<dbReference type="InParanoid" id="Q2LYB0"/>
<organism evidence="2 3">
    <name type="scientific">Syntrophus aciditrophicus (strain SB)</name>
    <dbReference type="NCBI Taxonomy" id="56780"/>
    <lineage>
        <taxon>Bacteria</taxon>
        <taxon>Pseudomonadati</taxon>
        <taxon>Thermodesulfobacteriota</taxon>
        <taxon>Syntrophia</taxon>
        <taxon>Syntrophales</taxon>
        <taxon>Syntrophaceae</taxon>
        <taxon>Syntrophus</taxon>
    </lineage>
</organism>
<dbReference type="AlphaFoldDB" id="Q2LYB0"/>
<dbReference type="STRING" id="56780.SYN_03261"/>
<accession>Q2LYB0</accession>
<evidence type="ECO:0000256" key="1">
    <source>
        <dbReference type="SAM" id="MobiDB-lite"/>
    </source>
</evidence>
<dbReference type="HOGENOM" id="CLU_585148_0_0_7"/>
<proteinExistence type="predicted"/>
<evidence type="ECO:0000313" key="2">
    <source>
        <dbReference type="EMBL" id="ABC75908.1"/>
    </source>
</evidence>
<reference evidence="2 3" key="1">
    <citation type="journal article" date="2007" name="Proc. Natl. Acad. Sci. U.S.A.">
        <title>The genome of Syntrophus aciditrophicus: life at the thermodynamic limit of microbial growth.</title>
        <authorList>
            <person name="McInerney M.J."/>
            <person name="Rohlin L."/>
            <person name="Mouttaki H."/>
            <person name="Kim U."/>
            <person name="Krupp R.S."/>
            <person name="Rios-Hernandez L."/>
            <person name="Sieber J."/>
            <person name="Struchtemeyer C.G."/>
            <person name="Bhattacharyya A."/>
            <person name="Campbell J.W."/>
            <person name="Gunsalus R.P."/>
        </authorList>
    </citation>
    <scope>NUCLEOTIDE SEQUENCE [LARGE SCALE GENOMIC DNA]</scope>
    <source>
        <strain evidence="2 3">SB</strain>
    </source>
</reference>